<organism evidence="2 3">
    <name type="scientific">Paramagnetospirillum kuznetsovii</name>
    <dbReference type="NCBI Taxonomy" id="2053833"/>
    <lineage>
        <taxon>Bacteria</taxon>
        <taxon>Pseudomonadati</taxon>
        <taxon>Pseudomonadota</taxon>
        <taxon>Alphaproteobacteria</taxon>
        <taxon>Rhodospirillales</taxon>
        <taxon>Magnetospirillaceae</taxon>
        <taxon>Paramagnetospirillum</taxon>
    </lineage>
</organism>
<dbReference type="Proteomes" id="UP000251075">
    <property type="component" value="Unassembled WGS sequence"/>
</dbReference>
<dbReference type="InterPro" id="IPR014756">
    <property type="entry name" value="Ig_E-set"/>
</dbReference>
<proteinExistence type="predicted"/>
<sequence length="106" mass="11895">MPTPKVKFNETAAKGEILEIKTMIDHDMESGQRKDKDGKLIPRKIVNKFICTLNGKELFHAEMHGAVSANPATNFFITATESGTMEFKWFDDDGSVYAISRQLTVN</sequence>
<dbReference type="InterPro" id="IPR013783">
    <property type="entry name" value="Ig-like_fold"/>
</dbReference>
<evidence type="ECO:0000313" key="3">
    <source>
        <dbReference type="Proteomes" id="UP000251075"/>
    </source>
</evidence>
<dbReference type="InterPro" id="IPR030995">
    <property type="entry name" value="SoxZ"/>
</dbReference>
<evidence type="ECO:0000259" key="1">
    <source>
        <dbReference type="Pfam" id="PF08770"/>
    </source>
</evidence>
<keyword evidence="3" id="KW-1185">Reference proteome</keyword>
<dbReference type="SUPFAM" id="SSF81296">
    <property type="entry name" value="E set domains"/>
    <property type="match status" value="1"/>
</dbReference>
<dbReference type="EMBL" id="PGTO01000016">
    <property type="protein sequence ID" value="RAU20859.1"/>
    <property type="molecule type" value="Genomic_DNA"/>
</dbReference>
<accession>A0A364NUU7</accession>
<name>A0A364NUU7_9PROT</name>
<dbReference type="AlphaFoldDB" id="A0A364NUU7"/>
<reference evidence="2 3" key="1">
    <citation type="submission" date="2017-11" db="EMBL/GenBank/DDBJ databases">
        <title>Draft genome sequence of magnetotactic bacterium Magnetospirillum kuznetsovii LBB-42.</title>
        <authorList>
            <person name="Grouzdev D.S."/>
            <person name="Rysina M.S."/>
            <person name="Baslerov R.V."/>
            <person name="Koziaeva V."/>
        </authorList>
    </citation>
    <scope>NUCLEOTIDE SEQUENCE [LARGE SCALE GENOMIC DNA]</scope>
    <source>
        <strain evidence="2 3">LBB-42</strain>
    </source>
</reference>
<dbReference type="OrthoDB" id="9795530at2"/>
<dbReference type="Gene3D" id="2.60.40.10">
    <property type="entry name" value="Immunoglobulins"/>
    <property type="match status" value="1"/>
</dbReference>
<dbReference type="Pfam" id="PF08770">
    <property type="entry name" value="SoxZ"/>
    <property type="match status" value="1"/>
</dbReference>
<evidence type="ECO:0000313" key="2">
    <source>
        <dbReference type="EMBL" id="RAU20859.1"/>
    </source>
</evidence>
<dbReference type="InterPro" id="IPR014880">
    <property type="entry name" value="SoxZ_dom"/>
</dbReference>
<feature type="domain" description="Sulphur oxidation protein SoxZ" evidence="1">
    <location>
        <begin position="9"/>
        <end position="97"/>
    </location>
</feature>
<protein>
    <submittedName>
        <fullName evidence="2">Thiosulfate oxidation carrier complex protein SoxZ</fullName>
    </submittedName>
</protein>
<dbReference type="RefSeq" id="WP_112146686.1">
    <property type="nucleotide sequence ID" value="NZ_PGTO01000016.1"/>
</dbReference>
<gene>
    <name evidence="2" type="primary">soxZ</name>
    <name evidence="2" type="ORF">CU669_16445</name>
</gene>
<dbReference type="NCBIfam" id="TIGR04490">
    <property type="entry name" value="SoxZ_true"/>
    <property type="match status" value="1"/>
</dbReference>
<comment type="caution">
    <text evidence="2">The sequence shown here is derived from an EMBL/GenBank/DDBJ whole genome shotgun (WGS) entry which is preliminary data.</text>
</comment>